<accession>A0A917VWH4</accession>
<protein>
    <submittedName>
        <fullName evidence="2">Uncharacterized protein</fullName>
    </submittedName>
</protein>
<dbReference type="Proteomes" id="UP000638263">
    <property type="component" value="Unassembled WGS sequence"/>
</dbReference>
<reference evidence="2" key="2">
    <citation type="submission" date="2020-09" db="EMBL/GenBank/DDBJ databases">
        <authorList>
            <person name="Sun Q."/>
            <person name="Zhou Y."/>
        </authorList>
    </citation>
    <scope>NUCLEOTIDE SEQUENCE</scope>
    <source>
        <strain evidence="2">CGMCC 4.3508</strain>
    </source>
</reference>
<evidence type="ECO:0000313" key="3">
    <source>
        <dbReference type="Proteomes" id="UP000638263"/>
    </source>
</evidence>
<organism evidence="2 3">
    <name type="scientific">Nocardia jinanensis</name>
    <dbReference type="NCBI Taxonomy" id="382504"/>
    <lineage>
        <taxon>Bacteria</taxon>
        <taxon>Bacillati</taxon>
        <taxon>Actinomycetota</taxon>
        <taxon>Actinomycetes</taxon>
        <taxon>Mycobacteriales</taxon>
        <taxon>Nocardiaceae</taxon>
        <taxon>Nocardia</taxon>
    </lineage>
</organism>
<name>A0A917VWH4_9NOCA</name>
<keyword evidence="3" id="KW-1185">Reference proteome</keyword>
<dbReference type="AlphaFoldDB" id="A0A917VWH4"/>
<dbReference type="EMBL" id="BMMH01000008">
    <property type="protein sequence ID" value="GGL22472.1"/>
    <property type="molecule type" value="Genomic_DNA"/>
</dbReference>
<reference evidence="2" key="1">
    <citation type="journal article" date="2014" name="Int. J. Syst. Evol. Microbiol.">
        <title>Complete genome sequence of Corynebacterium casei LMG S-19264T (=DSM 44701T), isolated from a smear-ripened cheese.</title>
        <authorList>
            <consortium name="US DOE Joint Genome Institute (JGI-PGF)"/>
            <person name="Walter F."/>
            <person name="Albersmeier A."/>
            <person name="Kalinowski J."/>
            <person name="Ruckert C."/>
        </authorList>
    </citation>
    <scope>NUCLEOTIDE SEQUENCE</scope>
    <source>
        <strain evidence="2">CGMCC 4.3508</strain>
    </source>
</reference>
<sequence length="65" mass="7173">MHGGRGWAPVTRREKQLRGGGTPCQSGRQQRVVKEVENVTVARIVVRRTVAVRTAPSFSLSNSTR</sequence>
<evidence type="ECO:0000313" key="2">
    <source>
        <dbReference type="EMBL" id="GGL22472.1"/>
    </source>
</evidence>
<proteinExistence type="predicted"/>
<comment type="caution">
    <text evidence="2">The sequence shown here is derived from an EMBL/GenBank/DDBJ whole genome shotgun (WGS) entry which is preliminary data.</text>
</comment>
<evidence type="ECO:0000256" key="1">
    <source>
        <dbReference type="SAM" id="MobiDB-lite"/>
    </source>
</evidence>
<gene>
    <name evidence="2" type="ORF">GCM10011588_41840</name>
</gene>
<feature type="region of interest" description="Disordered" evidence="1">
    <location>
        <begin position="1"/>
        <end position="29"/>
    </location>
</feature>